<gene>
    <name evidence="1" type="ORF">VMF7928_00455</name>
</gene>
<evidence type="ECO:0000313" key="2">
    <source>
        <dbReference type="Proteomes" id="UP000838748"/>
    </source>
</evidence>
<sequence>MRGSPDNSGSIELNSDYLEEVSDKHFEYIKTSDTRLTTGTTQDIKVGNIVSVKCAEENSFGLFNSNSFNTLTSSYAYSSASYTKNALNGRHLYSEYNLYKIGVQQKKLEVVEDEYESAITKIMNNQQYYEKNCSQRVIDAQLVINNAKFEAETKKYLQQKTEIKKQQSKLVSKVNEALIDKVESVVTDSNITINKGKLTMFL</sequence>
<accession>A0ABN8E0U1</accession>
<proteinExistence type="predicted"/>
<protein>
    <submittedName>
        <fullName evidence="1">Uncharacterized protein</fullName>
    </submittedName>
</protein>
<name>A0ABN8E0U1_9VIBR</name>
<evidence type="ECO:0000313" key="1">
    <source>
        <dbReference type="EMBL" id="CAH0536503.1"/>
    </source>
</evidence>
<organism evidence="1 2">
    <name type="scientific">Vibrio marisflavi CECT 7928</name>
    <dbReference type="NCBI Taxonomy" id="634439"/>
    <lineage>
        <taxon>Bacteria</taxon>
        <taxon>Pseudomonadati</taxon>
        <taxon>Pseudomonadota</taxon>
        <taxon>Gammaproteobacteria</taxon>
        <taxon>Vibrionales</taxon>
        <taxon>Vibrionaceae</taxon>
        <taxon>Vibrio</taxon>
    </lineage>
</organism>
<dbReference type="RefSeq" id="WP_237359860.1">
    <property type="nucleotide sequence ID" value="NZ_CAKLDM010000001.1"/>
</dbReference>
<keyword evidence="2" id="KW-1185">Reference proteome</keyword>
<dbReference type="Proteomes" id="UP000838748">
    <property type="component" value="Unassembled WGS sequence"/>
</dbReference>
<comment type="caution">
    <text evidence="1">The sequence shown here is derived from an EMBL/GenBank/DDBJ whole genome shotgun (WGS) entry which is preliminary data.</text>
</comment>
<dbReference type="EMBL" id="CAKLDM010000001">
    <property type="protein sequence ID" value="CAH0536503.1"/>
    <property type="molecule type" value="Genomic_DNA"/>
</dbReference>
<reference evidence="1" key="1">
    <citation type="submission" date="2021-11" db="EMBL/GenBank/DDBJ databases">
        <authorList>
            <person name="Rodrigo-Torres L."/>
            <person name="Arahal R. D."/>
            <person name="Lucena T."/>
        </authorList>
    </citation>
    <scope>NUCLEOTIDE SEQUENCE</scope>
    <source>
        <strain evidence="1">CECT 7928</strain>
    </source>
</reference>